<keyword evidence="3" id="KW-1185">Reference proteome</keyword>
<dbReference type="Proteomes" id="UP000031737">
    <property type="component" value="Unassembled WGS sequence"/>
</dbReference>
<dbReference type="OrthoDB" id="8964543at2759"/>
<dbReference type="EMBL" id="AUPL01002723">
    <property type="protein sequence ID" value="ESL09554.1"/>
    <property type="molecule type" value="Genomic_DNA"/>
</dbReference>
<dbReference type="AlphaFoldDB" id="A0A061J3W3"/>
<evidence type="ECO:0000313" key="3">
    <source>
        <dbReference type="Proteomes" id="UP000031737"/>
    </source>
</evidence>
<sequence>MAPLSAGCRPRLLAALVLLRQRLVQTRHHATARQGHVPQQGAEVVVVAHSERHRAGCQALGPLGLLARRLHGELQQLSCQVLQHRRHVHGARRTDTTGVLATAQQRADAAHGEDQAGLRRAAAAALPGHLLRHLLRGCHR</sequence>
<protein>
    <submittedName>
        <fullName evidence="2">Histone H2A</fullName>
    </submittedName>
</protein>
<accession>A0A061J3W3</accession>
<gene>
    <name evidence="2" type="ORF">TRSC58_02723</name>
</gene>
<reference evidence="2 3" key="1">
    <citation type="submission" date="2013-07" db="EMBL/GenBank/DDBJ databases">
        <authorList>
            <person name="Stoco P.H."/>
            <person name="Wagner G."/>
            <person name="Gerber A."/>
            <person name="Zaha A."/>
            <person name="Thompson C."/>
            <person name="Bartholomeu D.C."/>
            <person name="Luckemeyer D.D."/>
            <person name="Bahia D."/>
            <person name="Loreto E."/>
            <person name="Prestes E.B."/>
            <person name="Lima F.M."/>
            <person name="Rodrigues-Luiz G."/>
            <person name="Vallejo G.A."/>
            <person name="Filho J.F."/>
            <person name="Monteiro K.M."/>
            <person name="Tyler K.M."/>
            <person name="de Almeida L.G."/>
            <person name="Ortiz M.F."/>
            <person name="Siervo M.A."/>
            <person name="de Moraes M.H."/>
            <person name="Cunha O.L."/>
            <person name="Mendonca-Neto R."/>
            <person name="Silva R."/>
            <person name="Teixeira S.M."/>
            <person name="Murta S.M."/>
            <person name="Sincero T.C."/>
            <person name="Mendes T.A."/>
            <person name="Urmenyi T.P."/>
            <person name="Silva V.G."/>
            <person name="da Rocha W.D."/>
            <person name="Andersson B."/>
            <person name="Romanha A.J."/>
            <person name="Steindel M."/>
            <person name="de Vasconcelos A.T."/>
            <person name="Grisard E.C."/>
        </authorList>
    </citation>
    <scope>NUCLEOTIDE SEQUENCE [LARGE SCALE GENOMIC DNA]</scope>
    <source>
        <strain evidence="2 3">SC58</strain>
    </source>
</reference>
<evidence type="ECO:0000313" key="2">
    <source>
        <dbReference type="EMBL" id="ESL09554.1"/>
    </source>
</evidence>
<feature type="signal peptide" evidence="1">
    <location>
        <begin position="1"/>
        <end position="26"/>
    </location>
</feature>
<organism evidence="2 3">
    <name type="scientific">Trypanosoma rangeli SC58</name>
    <dbReference type="NCBI Taxonomy" id="429131"/>
    <lineage>
        <taxon>Eukaryota</taxon>
        <taxon>Discoba</taxon>
        <taxon>Euglenozoa</taxon>
        <taxon>Kinetoplastea</taxon>
        <taxon>Metakinetoplastina</taxon>
        <taxon>Trypanosomatida</taxon>
        <taxon>Trypanosomatidae</taxon>
        <taxon>Trypanosoma</taxon>
        <taxon>Herpetosoma</taxon>
    </lineage>
</organism>
<name>A0A061J3W3_TRYRA</name>
<evidence type="ECO:0000256" key="1">
    <source>
        <dbReference type="SAM" id="SignalP"/>
    </source>
</evidence>
<comment type="caution">
    <text evidence="2">The sequence shown here is derived from an EMBL/GenBank/DDBJ whole genome shotgun (WGS) entry which is preliminary data.</text>
</comment>
<dbReference type="VEuPathDB" id="TriTrypDB:TRSC58_02723"/>
<feature type="chain" id="PRO_5001605135" evidence="1">
    <location>
        <begin position="27"/>
        <end position="140"/>
    </location>
</feature>
<keyword evidence="1" id="KW-0732">Signal</keyword>
<proteinExistence type="predicted"/>